<evidence type="ECO:0000256" key="10">
    <source>
        <dbReference type="SAM" id="Phobius"/>
    </source>
</evidence>
<evidence type="ECO:0000256" key="5">
    <source>
        <dbReference type="ARBA" id="ARBA00022519"/>
    </source>
</evidence>
<evidence type="ECO:0000256" key="1">
    <source>
        <dbReference type="ARBA" id="ARBA00002962"/>
    </source>
</evidence>
<protein>
    <submittedName>
        <fullName evidence="12">Porphyrin biosynthesis-like protein</fullName>
    </submittedName>
</protein>
<keyword evidence="9" id="KW-0627">Porphyrin biosynthesis</keyword>
<dbReference type="Gene3D" id="1.25.40.10">
    <property type="entry name" value="Tetratricopeptide repeat domain"/>
    <property type="match status" value="2"/>
</dbReference>
<dbReference type="NCBIfam" id="TIGR00540">
    <property type="entry name" value="TPR_hemY_coli"/>
    <property type="match status" value="1"/>
</dbReference>
<dbReference type="KEGG" id="mpau:ZMTM_00380"/>
<dbReference type="InterPro" id="IPR010817">
    <property type="entry name" value="HemY_N"/>
</dbReference>
<name>A0A8D5FX60_9PROT</name>
<evidence type="ECO:0000256" key="6">
    <source>
        <dbReference type="ARBA" id="ARBA00022692"/>
    </source>
</evidence>
<evidence type="ECO:0000256" key="8">
    <source>
        <dbReference type="ARBA" id="ARBA00023136"/>
    </source>
</evidence>
<dbReference type="UniPathway" id="UPA00252"/>
<proteinExistence type="predicted"/>
<keyword evidence="5" id="KW-0997">Cell inner membrane</keyword>
<keyword evidence="4" id="KW-1003">Cell membrane</keyword>
<dbReference type="GO" id="GO:0042168">
    <property type="term" value="P:heme metabolic process"/>
    <property type="evidence" value="ECO:0007669"/>
    <property type="project" value="InterPro"/>
</dbReference>
<evidence type="ECO:0000256" key="3">
    <source>
        <dbReference type="ARBA" id="ARBA00004744"/>
    </source>
</evidence>
<reference evidence="12" key="1">
    <citation type="journal article" date="2021" name="Arch. Microbiol.">
        <title>Methyloradius palustris gen. nov., sp. nov., a methanol-oxidizing bacterium isolated from snow.</title>
        <authorList>
            <person name="Miyadera T."/>
            <person name="Kojima H."/>
            <person name="Fukui M."/>
        </authorList>
    </citation>
    <scope>NUCLEOTIDE SEQUENCE</scope>
    <source>
        <strain evidence="12">Zm11</strain>
    </source>
</reference>
<dbReference type="InterPro" id="IPR005254">
    <property type="entry name" value="Heme_biosyn_assoc_TPR_pro"/>
</dbReference>
<feature type="domain" description="HemY N-terminal" evidence="11">
    <location>
        <begin position="26"/>
        <end position="130"/>
    </location>
</feature>
<dbReference type="Pfam" id="PF07219">
    <property type="entry name" value="HemY_N"/>
    <property type="match status" value="1"/>
</dbReference>
<dbReference type="GO" id="GO:0005886">
    <property type="term" value="C:plasma membrane"/>
    <property type="evidence" value="ECO:0007669"/>
    <property type="project" value="UniProtKB-SubCell"/>
</dbReference>
<evidence type="ECO:0000259" key="11">
    <source>
        <dbReference type="Pfam" id="PF07219"/>
    </source>
</evidence>
<comment type="pathway">
    <text evidence="3">Porphyrin-containing compound metabolism; protoheme biosynthesis.</text>
</comment>
<dbReference type="InterPro" id="IPR011990">
    <property type="entry name" value="TPR-like_helical_dom_sf"/>
</dbReference>
<evidence type="ECO:0000256" key="4">
    <source>
        <dbReference type="ARBA" id="ARBA00022475"/>
    </source>
</evidence>
<feature type="transmembrane region" description="Helical" evidence="10">
    <location>
        <begin position="40"/>
        <end position="59"/>
    </location>
</feature>
<evidence type="ECO:0000256" key="9">
    <source>
        <dbReference type="ARBA" id="ARBA00023244"/>
    </source>
</evidence>
<gene>
    <name evidence="12" type="ORF">ZMTM_00380</name>
</gene>
<evidence type="ECO:0000256" key="7">
    <source>
        <dbReference type="ARBA" id="ARBA00022989"/>
    </source>
</evidence>
<sequence>MRWLFWMLLILGLAVGLALLTGNNQGYVLIVRPPYRLELSLNFLLVLIIASFIFLHGLLRLIHYTRRLPATVLAYKQDKRLREGQAAFKTGLHALVEGRYNLAAKSASQAIDLGENISISALIAARASHKLRQKSQRDYYLAEAERLAPDDALSRLLTQTELLLDDRQYGEALSALQKLEKIEPKHPPAMRLALKIHVHLGNWDSVVTLLQQLEKRDALESWQIREIRQQAHQHLIKRYSGDLASLLAYWKKLPEEDRLNNRLAYLAATTLLQSNAPDQAAEVLGMSLTKGWDTKLAALVGDCITSQPMKQLEQAEFWLLKHEGDANLLLSLGKMCVRLSLWGKAQSYFEASISVTPSAAAHVALAKLLESRGETEAAYKHYRLSTQFLKDVDY</sequence>
<keyword evidence="7 10" id="KW-1133">Transmembrane helix</keyword>
<dbReference type="RefSeq" id="WP_221764363.1">
    <property type="nucleotide sequence ID" value="NZ_AP024110.1"/>
</dbReference>
<evidence type="ECO:0000313" key="12">
    <source>
        <dbReference type="EMBL" id="BCM23779.1"/>
    </source>
</evidence>
<evidence type="ECO:0000256" key="2">
    <source>
        <dbReference type="ARBA" id="ARBA00004429"/>
    </source>
</evidence>
<comment type="subcellular location">
    <subcellularLocation>
        <location evidence="2">Cell inner membrane</location>
        <topology evidence="2">Multi-pass membrane protein</topology>
    </subcellularLocation>
</comment>
<evidence type="ECO:0000313" key="13">
    <source>
        <dbReference type="Proteomes" id="UP000826722"/>
    </source>
</evidence>
<dbReference type="GO" id="GO:0006779">
    <property type="term" value="P:porphyrin-containing compound biosynthetic process"/>
    <property type="evidence" value="ECO:0007669"/>
    <property type="project" value="UniProtKB-KW"/>
</dbReference>
<dbReference type="Proteomes" id="UP000826722">
    <property type="component" value="Chromosome"/>
</dbReference>
<comment type="function">
    <text evidence="1">Involved in a late step of protoheme IX synthesis.</text>
</comment>
<keyword evidence="13" id="KW-1185">Reference proteome</keyword>
<dbReference type="Pfam" id="PF14559">
    <property type="entry name" value="TPR_19"/>
    <property type="match status" value="1"/>
</dbReference>
<organism evidence="12 13">
    <name type="scientific">Methyloradius palustris</name>
    <dbReference type="NCBI Taxonomy" id="2778876"/>
    <lineage>
        <taxon>Bacteria</taxon>
        <taxon>Pseudomonadati</taxon>
        <taxon>Pseudomonadota</taxon>
        <taxon>Betaproteobacteria</taxon>
        <taxon>Nitrosomonadales</taxon>
        <taxon>Methylophilaceae</taxon>
        <taxon>Methyloradius</taxon>
    </lineage>
</organism>
<accession>A0A8D5FX60</accession>
<dbReference type="AlphaFoldDB" id="A0A8D5FX60"/>
<dbReference type="SUPFAM" id="SSF48452">
    <property type="entry name" value="TPR-like"/>
    <property type="match status" value="2"/>
</dbReference>
<keyword evidence="6 10" id="KW-0812">Transmembrane</keyword>
<keyword evidence="8 10" id="KW-0472">Membrane</keyword>
<dbReference type="EMBL" id="AP024110">
    <property type="protein sequence ID" value="BCM23779.1"/>
    <property type="molecule type" value="Genomic_DNA"/>
</dbReference>